<dbReference type="Proteomes" id="UP001301958">
    <property type="component" value="Unassembled WGS sequence"/>
</dbReference>
<name>A0AAN7H2Q0_9PEZI</name>
<evidence type="ECO:0000313" key="7">
    <source>
        <dbReference type="Proteomes" id="UP001301958"/>
    </source>
</evidence>
<dbReference type="PANTHER" id="PTHR28235:SF1">
    <property type="entry name" value="SMALL RIBOSOMAL SUBUNIT PROTEIN MS41"/>
    <property type="match status" value="1"/>
</dbReference>
<dbReference type="SMART" id="SM01238">
    <property type="entry name" value="IGR"/>
    <property type="match status" value="1"/>
</dbReference>
<evidence type="ECO:0000313" key="6">
    <source>
        <dbReference type="EMBL" id="KAK4230358.1"/>
    </source>
</evidence>
<comment type="similarity">
    <text evidence="2">Belongs to the mitochondrion-specific ribosomal protein mS41 family.</text>
</comment>
<dbReference type="PANTHER" id="PTHR28235">
    <property type="entry name" value="PROTEIN FYV4, MITOCHONDRIAL"/>
    <property type="match status" value="1"/>
</dbReference>
<evidence type="ECO:0000259" key="5">
    <source>
        <dbReference type="SMART" id="SM01238"/>
    </source>
</evidence>
<proteinExistence type="inferred from homology"/>
<evidence type="ECO:0000256" key="3">
    <source>
        <dbReference type="ARBA" id="ARBA00023128"/>
    </source>
</evidence>
<comment type="subcellular location">
    <subcellularLocation>
        <location evidence="1">Mitochondrion</location>
    </subcellularLocation>
</comment>
<evidence type="ECO:0000256" key="4">
    <source>
        <dbReference type="ARBA" id="ARBA00035129"/>
    </source>
</evidence>
<keyword evidence="3" id="KW-0496">Mitochondrion</keyword>
<reference evidence="6" key="2">
    <citation type="submission" date="2023-05" db="EMBL/GenBank/DDBJ databases">
        <authorList>
            <consortium name="Lawrence Berkeley National Laboratory"/>
            <person name="Steindorff A."/>
            <person name="Hensen N."/>
            <person name="Bonometti L."/>
            <person name="Westerberg I."/>
            <person name="Brannstrom I.O."/>
            <person name="Guillou S."/>
            <person name="Cros-Aarteil S."/>
            <person name="Calhoun S."/>
            <person name="Haridas S."/>
            <person name="Kuo A."/>
            <person name="Mondo S."/>
            <person name="Pangilinan J."/>
            <person name="Riley R."/>
            <person name="Labutti K."/>
            <person name="Andreopoulos B."/>
            <person name="Lipzen A."/>
            <person name="Chen C."/>
            <person name="Yanf M."/>
            <person name="Daum C."/>
            <person name="Ng V."/>
            <person name="Clum A."/>
            <person name="Ohm R."/>
            <person name="Martin F."/>
            <person name="Silar P."/>
            <person name="Natvig D."/>
            <person name="Lalanne C."/>
            <person name="Gautier V."/>
            <person name="Ament-Velasquez S.L."/>
            <person name="Kruys A."/>
            <person name="Hutchinson M.I."/>
            <person name="Powell A.J."/>
            <person name="Barry K."/>
            <person name="Miller A.N."/>
            <person name="Grigoriev I.V."/>
            <person name="Debuchy R."/>
            <person name="Gladieux P."/>
            <person name="Thoren M.H."/>
            <person name="Johannesson H."/>
        </authorList>
    </citation>
    <scope>NUCLEOTIDE SEQUENCE</scope>
    <source>
        <strain evidence="6">CBS 990.96</strain>
    </source>
</reference>
<dbReference type="InterPro" id="IPR013761">
    <property type="entry name" value="SAM/pointed_sf"/>
</dbReference>
<evidence type="ECO:0000256" key="1">
    <source>
        <dbReference type="ARBA" id="ARBA00004173"/>
    </source>
</evidence>
<dbReference type="SUPFAM" id="SSF47769">
    <property type="entry name" value="SAM/Pointed domain"/>
    <property type="match status" value="1"/>
</dbReference>
<dbReference type="GO" id="GO:0005739">
    <property type="term" value="C:mitochondrion"/>
    <property type="evidence" value="ECO:0007669"/>
    <property type="project" value="UniProtKB-SubCell"/>
</dbReference>
<dbReference type="Pfam" id="PF09597">
    <property type="entry name" value="SAM_Ribosomal_mS41"/>
    <property type="match status" value="1"/>
</dbReference>
<dbReference type="EMBL" id="MU865299">
    <property type="protein sequence ID" value="KAK4230358.1"/>
    <property type="molecule type" value="Genomic_DNA"/>
</dbReference>
<comment type="caution">
    <text evidence="6">The sequence shown here is derived from an EMBL/GenBank/DDBJ whole genome shotgun (WGS) entry which is preliminary data.</text>
</comment>
<protein>
    <recommendedName>
        <fullName evidence="4">Small ribosomal subunit protein mS41</fullName>
    </recommendedName>
</protein>
<dbReference type="InterPro" id="IPR019083">
    <property type="entry name" value="SAM_Ribosomal_mS41"/>
</dbReference>
<reference evidence="6" key="1">
    <citation type="journal article" date="2023" name="Mol. Phylogenet. Evol.">
        <title>Genome-scale phylogeny and comparative genomics of the fungal order Sordariales.</title>
        <authorList>
            <person name="Hensen N."/>
            <person name="Bonometti L."/>
            <person name="Westerberg I."/>
            <person name="Brannstrom I.O."/>
            <person name="Guillou S."/>
            <person name="Cros-Aarteil S."/>
            <person name="Calhoun S."/>
            <person name="Haridas S."/>
            <person name="Kuo A."/>
            <person name="Mondo S."/>
            <person name="Pangilinan J."/>
            <person name="Riley R."/>
            <person name="LaButti K."/>
            <person name="Andreopoulos B."/>
            <person name="Lipzen A."/>
            <person name="Chen C."/>
            <person name="Yan M."/>
            <person name="Daum C."/>
            <person name="Ng V."/>
            <person name="Clum A."/>
            <person name="Steindorff A."/>
            <person name="Ohm R.A."/>
            <person name="Martin F."/>
            <person name="Silar P."/>
            <person name="Natvig D.O."/>
            <person name="Lalanne C."/>
            <person name="Gautier V."/>
            <person name="Ament-Velasquez S.L."/>
            <person name="Kruys A."/>
            <person name="Hutchinson M.I."/>
            <person name="Powell A.J."/>
            <person name="Barry K."/>
            <person name="Miller A.N."/>
            <person name="Grigoriev I.V."/>
            <person name="Debuchy R."/>
            <person name="Gladieux P."/>
            <person name="Hiltunen Thoren M."/>
            <person name="Johannesson H."/>
        </authorList>
    </citation>
    <scope>NUCLEOTIDE SEQUENCE</scope>
    <source>
        <strain evidence="6">CBS 990.96</strain>
    </source>
</reference>
<dbReference type="AlphaFoldDB" id="A0AAN7H2Q0"/>
<organism evidence="6 7">
    <name type="scientific">Podospora fimiseda</name>
    <dbReference type="NCBI Taxonomy" id="252190"/>
    <lineage>
        <taxon>Eukaryota</taxon>
        <taxon>Fungi</taxon>
        <taxon>Dikarya</taxon>
        <taxon>Ascomycota</taxon>
        <taxon>Pezizomycotina</taxon>
        <taxon>Sordariomycetes</taxon>
        <taxon>Sordariomycetidae</taxon>
        <taxon>Sordariales</taxon>
        <taxon>Podosporaceae</taxon>
        <taxon>Podospora</taxon>
    </lineage>
</organism>
<keyword evidence="7" id="KW-1185">Reference proteome</keyword>
<feature type="domain" description="Small ribosomal subunit protein mS41 SAM" evidence="5">
    <location>
        <begin position="57"/>
        <end position="113"/>
    </location>
</feature>
<sequence>MKPSRIQSVLGLLSRPCANTPISTFALRAFSTGPKLQSSKADAPPQIPKPIPFVPDVETFLTLIGRGLKSHASKFPSWEALFSLTSDQLRELGLEPPRTRRYLLRWRDKFRRGEYGPGGDFRYVQDGVAELHVKEASPTPMFKLRKCVNVPKGKTPDKLSEQALVFPKGYRVSGTHTIVGPYALPITNGAARVTVTEGMWEHKRGHKVDGGERRRAEVRFKRGVAERKARREAQGHY</sequence>
<dbReference type="InterPro" id="IPR039603">
    <property type="entry name" value="Ribosomal_mS41"/>
</dbReference>
<accession>A0AAN7H2Q0</accession>
<gene>
    <name evidence="6" type="ORF">QBC38DRAFT_469334</name>
</gene>
<evidence type="ECO:0000256" key="2">
    <source>
        <dbReference type="ARBA" id="ARBA00010492"/>
    </source>
</evidence>